<name>A0A2I3CNY0_VIBAX</name>
<sequence>MADVMTSKNFLSRVQAELMDNGKDPKGDHAASEQKPNHSDLAIKLYLRYNSND</sequence>
<dbReference type="AlphaFoldDB" id="A0A2I3CNY0"/>
<evidence type="ECO:0000313" key="2">
    <source>
        <dbReference type="EMBL" id="AGV19623.1"/>
    </source>
</evidence>
<reference evidence="2 3" key="1">
    <citation type="journal article" date="2015" name="Genome Announc.">
        <title>Complete genome sequence of Vibrio alginolyticus ATCC 17749.</title>
        <authorList>
            <person name="Liu X.F."/>
            <person name="Cao Y."/>
            <person name="Zhang H.L."/>
            <person name="Chen Y.J."/>
            <person name="Hu C.J."/>
        </authorList>
    </citation>
    <scope>NUCLEOTIDE SEQUENCE [LARGE SCALE GENOMIC DNA]</scope>
    <source>
        <strain evidence="3">ATCC 17749 / DSM 2171 / NBRC 15630 / NCIMB 1903 / NCTC 12160 / XII-53</strain>
    </source>
</reference>
<protein>
    <submittedName>
        <fullName evidence="2">Uncharacterized protein</fullName>
    </submittedName>
</protein>
<evidence type="ECO:0000313" key="3">
    <source>
        <dbReference type="Proteomes" id="UP000016714"/>
    </source>
</evidence>
<dbReference type="EMBL" id="CP006719">
    <property type="protein sequence ID" value="AGV19623.1"/>
    <property type="molecule type" value="Genomic_DNA"/>
</dbReference>
<gene>
    <name evidence="2" type="ORF">N646_3814</name>
</gene>
<feature type="region of interest" description="Disordered" evidence="1">
    <location>
        <begin position="15"/>
        <end position="43"/>
    </location>
</feature>
<dbReference type="KEGG" id="vag:N646_3814"/>
<accession>A0A2I3CNY0</accession>
<dbReference type="Proteomes" id="UP000016714">
    <property type="component" value="Chromosome 2"/>
</dbReference>
<dbReference type="HOGENOM" id="CLU_213989_0_0_6"/>
<organism evidence="2 3">
    <name type="scientific">Vibrio alginolyticus (strain ATCC 17749 / DSM 2171 / NBRC 15630 / NCIMB 1903 / NCTC 12160 / XII-53)</name>
    <dbReference type="NCBI Taxonomy" id="1219076"/>
    <lineage>
        <taxon>Bacteria</taxon>
        <taxon>Pseudomonadati</taxon>
        <taxon>Pseudomonadota</taxon>
        <taxon>Gammaproteobacteria</taxon>
        <taxon>Vibrionales</taxon>
        <taxon>Vibrionaceae</taxon>
        <taxon>Vibrio</taxon>
    </lineage>
</organism>
<evidence type="ECO:0000256" key="1">
    <source>
        <dbReference type="SAM" id="MobiDB-lite"/>
    </source>
</evidence>
<proteinExistence type="predicted"/>
<feature type="compositionally biased region" description="Basic and acidic residues" evidence="1">
    <location>
        <begin position="20"/>
        <end position="38"/>
    </location>
</feature>